<dbReference type="AlphaFoldDB" id="A0A0E9QTF4"/>
<evidence type="ECO:0000313" key="1">
    <source>
        <dbReference type="EMBL" id="JAH19368.1"/>
    </source>
</evidence>
<accession>A0A0E9QTF4</accession>
<dbReference type="EMBL" id="GBXM01089209">
    <property type="protein sequence ID" value="JAH19368.1"/>
    <property type="molecule type" value="Transcribed_RNA"/>
</dbReference>
<proteinExistence type="predicted"/>
<organism evidence="1">
    <name type="scientific">Anguilla anguilla</name>
    <name type="common">European freshwater eel</name>
    <name type="synonym">Muraena anguilla</name>
    <dbReference type="NCBI Taxonomy" id="7936"/>
    <lineage>
        <taxon>Eukaryota</taxon>
        <taxon>Metazoa</taxon>
        <taxon>Chordata</taxon>
        <taxon>Craniata</taxon>
        <taxon>Vertebrata</taxon>
        <taxon>Euteleostomi</taxon>
        <taxon>Actinopterygii</taxon>
        <taxon>Neopterygii</taxon>
        <taxon>Teleostei</taxon>
        <taxon>Anguilliformes</taxon>
        <taxon>Anguillidae</taxon>
        <taxon>Anguilla</taxon>
    </lineage>
</organism>
<reference evidence="1" key="1">
    <citation type="submission" date="2014-11" db="EMBL/GenBank/DDBJ databases">
        <authorList>
            <person name="Amaro Gonzalez C."/>
        </authorList>
    </citation>
    <scope>NUCLEOTIDE SEQUENCE</scope>
</reference>
<reference evidence="1" key="2">
    <citation type="journal article" date="2015" name="Fish Shellfish Immunol.">
        <title>Early steps in the European eel (Anguilla anguilla)-Vibrio vulnificus interaction in the gills: Role of the RtxA13 toxin.</title>
        <authorList>
            <person name="Callol A."/>
            <person name="Pajuelo D."/>
            <person name="Ebbesson L."/>
            <person name="Teles M."/>
            <person name="MacKenzie S."/>
            <person name="Amaro C."/>
        </authorList>
    </citation>
    <scope>NUCLEOTIDE SEQUENCE</scope>
</reference>
<name>A0A0E9QTF4_ANGAN</name>
<protein>
    <submittedName>
        <fullName evidence="1">Uncharacterized protein</fullName>
    </submittedName>
</protein>
<sequence length="22" mass="2581">MYVRYSRIVTSQDVVMKESMAS</sequence>